<dbReference type="EMBL" id="VSRR010063567">
    <property type="protein sequence ID" value="MPC83811.1"/>
    <property type="molecule type" value="Genomic_DNA"/>
</dbReference>
<reference evidence="1 2" key="1">
    <citation type="submission" date="2019-05" db="EMBL/GenBank/DDBJ databases">
        <title>Another draft genome of Portunus trituberculatus and its Hox gene families provides insights of decapod evolution.</title>
        <authorList>
            <person name="Jeong J.-H."/>
            <person name="Song I."/>
            <person name="Kim S."/>
            <person name="Choi T."/>
            <person name="Kim D."/>
            <person name="Ryu S."/>
            <person name="Kim W."/>
        </authorList>
    </citation>
    <scope>NUCLEOTIDE SEQUENCE [LARGE SCALE GENOMIC DNA]</scope>
    <source>
        <tissue evidence="1">Muscle</tissue>
    </source>
</reference>
<keyword evidence="2" id="KW-1185">Reference proteome</keyword>
<dbReference type="AlphaFoldDB" id="A0A5B7IEJ5"/>
<protein>
    <submittedName>
        <fullName evidence="1">Uncharacterized protein</fullName>
    </submittedName>
</protein>
<organism evidence="1 2">
    <name type="scientific">Portunus trituberculatus</name>
    <name type="common">Swimming crab</name>
    <name type="synonym">Neptunus trituberculatus</name>
    <dbReference type="NCBI Taxonomy" id="210409"/>
    <lineage>
        <taxon>Eukaryota</taxon>
        <taxon>Metazoa</taxon>
        <taxon>Ecdysozoa</taxon>
        <taxon>Arthropoda</taxon>
        <taxon>Crustacea</taxon>
        <taxon>Multicrustacea</taxon>
        <taxon>Malacostraca</taxon>
        <taxon>Eumalacostraca</taxon>
        <taxon>Eucarida</taxon>
        <taxon>Decapoda</taxon>
        <taxon>Pleocyemata</taxon>
        <taxon>Brachyura</taxon>
        <taxon>Eubrachyura</taxon>
        <taxon>Portunoidea</taxon>
        <taxon>Portunidae</taxon>
        <taxon>Portuninae</taxon>
        <taxon>Portunus</taxon>
    </lineage>
</organism>
<sequence length="81" mass="9079">MSLTITRSSWSSLNTASFITSVDEVKKKEEKVKSTFVNIRKHETPARNVGVHCCCYCSVSDETARSYPTERAQSSLFPIFG</sequence>
<proteinExistence type="predicted"/>
<dbReference type="Proteomes" id="UP000324222">
    <property type="component" value="Unassembled WGS sequence"/>
</dbReference>
<gene>
    <name evidence="1" type="ORF">E2C01_078528</name>
</gene>
<accession>A0A5B7IEJ5</accession>
<evidence type="ECO:0000313" key="1">
    <source>
        <dbReference type="EMBL" id="MPC83811.1"/>
    </source>
</evidence>
<comment type="caution">
    <text evidence="1">The sequence shown here is derived from an EMBL/GenBank/DDBJ whole genome shotgun (WGS) entry which is preliminary data.</text>
</comment>
<name>A0A5B7IEJ5_PORTR</name>
<evidence type="ECO:0000313" key="2">
    <source>
        <dbReference type="Proteomes" id="UP000324222"/>
    </source>
</evidence>